<dbReference type="RefSeq" id="WP_149307351.1">
    <property type="nucleotide sequence ID" value="NZ_SRSD01000005.1"/>
</dbReference>
<organism evidence="4 5">
    <name type="scientific">Oryzomonas rubra</name>
    <dbReference type="NCBI Taxonomy" id="2509454"/>
    <lineage>
        <taxon>Bacteria</taxon>
        <taxon>Pseudomonadati</taxon>
        <taxon>Thermodesulfobacteriota</taxon>
        <taxon>Desulfuromonadia</taxon>
        <taxon>Geobacterales</taxon>
        <taxon>Geobacteraceae</taxon>
        <taxon>Oryzomonas</taxon>
    </lineage>
</organism>
<dbReference type="GO" id="GO:0003676">
    <property type="term" value="F:nucleic acid binding"/>
    <property type="evidence" value="ECO:0007669"/>
    <property type="project" value="InterPro"/>
</dbReference>
<accession>A0A5A9XEN0</accession>
<dbReference type="Proteomes" id="UP000324298">
    <property type="component" value="Unassembled WGS sequence"/>
</dbReference>
<dbReference type="SMART" id="SM00910">
    <property type="entry name" value="HIRAN"/>
    <property type="match status" value="1"/>
</dbReference>
<evidence type="ECO:0000256" key="2">
    <source>
        <dbReference type="ARBA" id="ARBA00022801"/>
    </source>
</evidence>
<feature type="domain" description="HIRAN" evidence="3">
    <location>
        <begin position="140"/>
        <end position="230"/>
    </location>
</feature>
<keyword evidence="1" id="KW-0479">Metal-binding</keyword>
<dbReference type="OrthoDB" id="8446608at2"/>
<evidence type="ECO:0000259" key="3">
    <source>
        <dbReference type="SMART" id="SM00910"/>
    </source>
</evidence>
<gene>
    <name evidence="4" type="ORF">ET418_09395</name>
</gene>
<dbReference type="Gene3D" id="3.30.70.2330">
    <property type="match status" value="1"/>
</dbReference>
<proteinExistence type="predicted"/>
<evidence type="ECO:0000313" key="5">
    <source>
        <dbReference type="Proteomes" id="UP000324298"/>
    </source>
</evidence>
<name>A0A5A9XEN0_9BACT</name>
<dbReference type="GO" id="GO:0008270">
    <property type="term" value="F:zinc ion binding"/>
    <property type="evidence" value="ECO:0007669"/>
    <property type="project" value="InterPro"/>
</dbReference>
<dbReference type="AlphaFoldDB" id="A0A5A9XEN0"/>
<reference evidence="4 5" key="1">
    <citation type="submission" date="2019-04" db="EMBL/GenBank/DDBJ databases">
        <title>Geobacter ruber sp. nov., ferric-reducing bacteria isolated from paddy soil.</title>
        <authorList>
            <person name="Xu Z."/>
            <person name="Masuda Y."/>
            <person name="Itoh H."/>
            <person name="Senoo K."/>
        </authorList>
    </citation>
    <scope>NUCLEOTIDE SEQUENCE [LARGE SCALE GENOMIC DNA]</scope>
    <source>
        <strain evidence="4 5">Red88</strain>
    </source>
</reference>
<dbReference type="GO" id="GO:0016818">
    <property type="term" value="F:hydrolase activity, acting on acid anhydrides, in phosphorus-containing anhydrides"/>
    <property type="evidence" value="ECO:0007669"/>
    <property type="project" value="InterPro"/>
</dbReference>
<dbReference type="EMBL" id="SRSD01000005">
    <property type="protein sequence ID" value="KAA0891652.1"/>
    <property type="molecule type" value="Genomic_DNA"/>
</dbReference>
<dbReference type="Pfam" id="PF08797">
    <property type="entry name" value="HIRAN"/>
    <property type="match status" value="1"/>
</dbReference>
<keyword evidence="5" id="KW-1185">Reference proteome</keyword>
<sequence length="231" mass="26468">MTVISNIIEPNRLLLSWQPMSDDQNRTRCVVGEILRQDDNYILRYLVDSNDFRLALESNFTFYPAFRDTAKDHTSGVLETFMLRLPPRKREDFRNFLQSLRLPPDATISDFALLGYSEARLPGDGFSIINPFDNAPAPCQFLSEVAGYRYYPGPSMNIQIGEPVTFEADPENKYDPMAIKIMLRGELIGYVNRCQTAPFHQWMLNNNLHAAIEKINGTPTKPRLLLFVEVS</sequence>
<dbReference type="InterPro" id="IPR014905">
    <property type="entry name" value="HIRAN"/>
</dbReference>
<evidence type="ECO:0000313" key="4">
    <source>
        <dbReference type="EMBL" id="KAA0891652.1"/>
    </source>
</evidence>
<comment type="caution">
    <text evidence="4">The sequence shown here is derived from an EMBL/GenBank/DDBJ whole genome shotgun (WGS) entry which is preliminary data.</text>
</comment>
<evidence type="ECO:0000256" key="1">
    <source>
        <dbReference type="ARBA" id="ARBA00022723"/>
    </source>
</evidence>
<protein>
    <recommendedName>
        <fullName evidence="3">HIRAN domain-containing protein</fullName>
    </recommendedName>
</protein>
<keyword evidence="2" id="KW-0378">Hydrolase</keyword>